<dbReference type="PANTHER" id="PTHR12302:SF3">
    <property type="entry name" value="SERINE_THREONINE-PROTEIN KINASE 31"/>
    <property type="match status" value="1"/>
</dbReference>
<dbReference type="PROSITE" id="PS50830">
    <property type="entry name" value="TNASE_3"/>
    <property type="match status" value="1"/>
</dbReference>
<dbReference type="PANTHER" id="PTHR12302">
    <property type="entry name" value="EBNA2 BINDING PROTEIN P100"/>
    <property type="match status" value="1"/>
</dbReference>
<evidence type="ECO:0000256" key="4">
    <source>
        <dbReference type="SAM" id="MobiDB-lite"/>
    </source>
</evidence>
<reference evidence="7 8" key="1">
    <citation type="submission" date="2024-09" db="EMBL/GenBank/DDBJ databases">
        <authorList>
            <person name="Sun Q."/>
            <person name="Mori K."/>
        </authorList>
    </citation>
    <scope>NUCLEOTIDE SEQUENCE [LARGE SCALE GENOMIC DNA]</scope>
    <source>
        <strain evidence="7 8">CCM 4839</strain>
    </source>
</reference>
<dbReference type="PROSITE" id="PS51257">
    <property type="entry name" value="PROKAR_LIPOPROTEIN"/>
    <property type="match status" value="1"/>
</dbReference>
<organism evidence="7 8">
    <name type="scientific">Paenibacillus mendelii</name>
    <dbReference type="NCBI Taxonomy" id="206163"/>
    <lineage>
        <taxon>Bacteria</taxon>
        <taxon>Bacillati</taxon>
        <taxon>Bacillota</taxon>
        <taxon>Bacilli</taxon>
        <taxon>Bacillales</taxon>
        <taxon>Paenibacillaceae</taxon>
        <taxon>Paenibacillus</taxon>
    </lineage>
</organism>
<feature type="compositionally biased region" description="Basic and acidic residues" evidence="4">
    <location>
        <begin position="204"/>
        <end position="215"/>
    </location>
</feature>
<proteinExistence type="predicted"/>
<dbReference type="InterPro" id="IPR016071">
    <property type="entry name" value="Staphylococal_nuclease_OB-fold"/>
</dbReference>
<name>A0ABV6J4X4_9BACL</name>
<dbReference type="SUPFAM" id="SSF50199">
    <property type="entry name" value="Staphylococcal nuclease"/>
    <property type="match status" value="1"/>
</dbReference>
<feature type="signal peptide" evidence="5">
    <location>
        <begin position="1"/>
        <end position="24"/>
    </location>
</feature>
<dbReference type="Proteomes" id="UP001589818">
    <property type="component" value="Unassembled WGS sequence"/>
</dbReference>
<dbReference type="Pfam" id="PF00565">
    <property type="entry name" value="SNase"/>
    <property type="match status" value="1"/>
</dbReference>
<feature type="domain" description="TNase-like" evidence="6">
    <location>
        <begin position="53"/>
        <end position="174"/>
    </location>
</feature>
<keyword evidence="1" id="KW-0540">Nuclease</keyword>
<feature type="chain" id="PRO_5047066532" evidence="5">
    <location>
        <begin position="25"/>
        <end position="244"/>
    </location>
</feature>
<evidence type="ECO:0000256" key="1">
    <source>
        <dbReference type="ARBA" id="ARBA00022722"/>
    </source>
</evidence>
<dbReference type="EMBL" id="JBHLVF010000010">
    <property type="protein sequence ID" value="MFC0390924.1"/>
    <property type="molecule type" value="Genomic_DNA"/>
</dbReference>
<protein>
    <submittedName>
        <fullName evidence="7">Thermonuclease family protein</fullName>
    </submittedName>
</protein>
<evidence type="ECO:0000256" key="2">
    <source>
        <dbReference type="ARBA" id="ARBA00022759"/>
    </source>
</evidence>
<comment type="caution">
    <text evidence="7">The sequence shown here is derived from an EMBL/GenBank/DDBJ whole genome shotgun (WGS) entry which is preliminary data.</text>
</comment>
<keyword evidence="8" id="KW-1185">Reference proteome</keyword>
<evidence type="ECO:0000259" key="6">
    <source>
        <dbReference type="PROSITE" id="PS50830"/>
    </source>
</evidence>
<evidence type="ECO:0000313" key="7">
    <source>
        <dbReference type="EMBL" id="MFC0390924.1"/>
    </source>
</evidence>
<dbReference type="Gene3D" id="2.40.50.90">
    <property type="match status" value="1"/>
</dbReference>
<keyword evidence="5" id="KW-0732">Signal</keyword>
<keyword evidence="3" id="KW-0378">Hydrolase</keyword>
<evidence type="ECO:0000256" key="3">
    <source>
        <dbReference type="ARBA" id="ARBA00022801"/>
    </source>
</evidence>
<evidence type="ECO:0000313" key="8">
    <source>
        <dbReference type="Proteomes" id="UP001589818"/>
    </source>
</evidence>
<evidence type="ECO:0000256" key="5">
    <source>
        <dbReference type="SAM" id="SignalP"/>
    </source>
</evidence>
<dbReference type="SMART" id="SM00318">
    <property type="entry name" value="SNc"/>
    <property type="match status" value="1"/>
</dbReference>
<accession>A0ABV6J4X4</accession>
<sequence>MKSFTPFLTVILLVSILLTGCAQANQPAVEPNVQKMIDQYPDLSGKPYTIEQVDRVVDGDTFVTSEGHKVRLIGVNTPEVKGESKELGLEASAYTDNLLKGKRVVLFPDTGDTDKYGRLLRYVFLEQDTTMFNERLLVDGYASVMTISPNVTYADYFVTLERQARNAGAGLWGEPSQEKPEGTKGGKPDESAAACKEPQIKGNVRGDSRIYHMPDGKSYGQTKAEQMFCTEEEAQAAGFRKASR</sequence>
<feature type="region of interest" description="Disordered" evidence="4">
    <location>
        <begin position="168"/>
        <end position="217"/>
    </location>
</feature>
<gene>
    <name evidence="7" type="ORF">ACFFJ8_06010</name>
</gene>
<feature type="compositionally biased region" description="Basic and acidic residues" evidence="4">
    <location>
        <begin position="176"/>
        <end position="190"/>
    </location>
</feature>
<dbReference type="InterPro" id="IPR035437">
    <property type="entry name" value="SNase_OB-fold_sf"/>
</dbReference>
<dbReference type="RefSeq" id="WP_204818394.1">
    <property type="nucleotide sequence ID" value="NZ_JANHOF010000004.1"/>
</dbReference>
<keyword evidence="2" id="KW-0255">Endonuclease</keyword>